<dbReference type="Pfam" id="PF02646">
    <property type="entry name" value="RmuC"/>
    <property type="match status" value="1"/>
</dbReference>
<name>A0A2M9G1W1_9PROT</name>
<comment type="similarity">
    <text evidence="2">Belongs to the RmuC family.</text>
</comment>
<accession>A0A2M9G1W1</accession>
<dbReference type="GO" id="GO:0006310">
    <property type="term" value="P:DNA recombination"/>
    <property type="evidence" value="ECO:0007669"/>
    <property type="project" value="UniProtKB-KW"/>
</dbReference>
<comment type="caution">
    <text evidence="7">The sequence shown here is derived from an EMBL/GenBank/DDBJ whole genome shotgun (WGS) entry which is preliminary data.</text>
</comment>
<evidence type="ECO:0000313" key="7">
    <source>
        <dbReference type="EMBL" id="PJK29686.1"/>
    </source>
</evidence>
<evidence type="ECO:0000256" key="3">
    <source>
        <dbReference type="ARBA" id="ARBA00021840"/>
    </source>
</evidence>
<dbReference type="PANTHER" id="PTHR30563:SF0">
    <property type="entry name" value="DNA RECOMBINATION PROTEIN RMUC"/>
    <property type="match status" value="1"/>
</dbReference>
<dbReference type="RefSeq" id="WP_109793711.1">
    <property type="nucleotide sequence ID" value="NZ_PHIG01000032.1"/>
</dbReference>
<reference evidence="7 8" key="1">
    <citation type="submission" date="2017-11" db="EMBL/GenBank/DDBJ databases">
        <title>Draft genome sequence of Rhizobiales bacterium SY3-13.</title>
        <authorList>
            <person name="Sun C."/>
        </authorList>
    </citation>
    <scope>NUCLEOTIDE SEQUENCE [LARGE SCALE GENOMIC DNA]</scope>
    <source>
        <strain evidence="7 8">SY3-13</strain>
    </source>
</reference>
<sequence length="462" mass="50886">MDMAGIGPVAAVALAAAVLVAVAAYLAVRRAASGNGDAAAERDARIAAEGQAARLEEAVRRLEADEREAREATAKLEARLEAERNRAGTLERDLATLRVERQKDAERAEQQIAELKDAREAMTKEFRLLAEEVMAKHGQTFRQQNREQIEGLLNPLRQKIVEFQQGMTHAQQEAATGRATLAEQIRMLSERSGEMTRETLNLTRALKGRTQTQGAWGEMILSTILEKSGLREGEEYATQQSETMEDGRRLRPDVVVNLPNDHKIIVDSKVSLVAFEEFVNAEDEAGRAAGLKRHVDSLRGHIRDLSSKDYSRIAGVTPDYVIMFVPIEGAFAAALETAPDLTGFAIGQNITIATPTTLITLLRTVANLWQVERQQKNAEEIASRAGLLYDKFEGFVSDMSRIRKGLDSATQAHDQAMGKLSTGRGNLVNQAETLRQLGAKTKKRLPDELIEDAIAPELLEQD</sequence>
<dbReference type="OrthoDB" id="370725at2"/>
<evidence type="ECO:0000256" key="1">
    <source>
        <dbReference type="ARBA" id="ARBA00003416"/>
    </source>
</evidence>
<organism evidence="7 8">
    <name type="scientific">Minwuia thermotolerans</name>
    <dbReference type="NCBI Taxonomy" id="2056226"/>
    <lineage>
        <taxon>Bacteria</taxon>
        <taxon>Pseudomonadati</taxon>
        <taxon>Pseudomonadota</taxon>
        <taxon>Alphaproteobacteria</taxon>
        <taxon>Minwuiales</taxon>
        <taxon>Minwuiaceae</taxon>
        <taxon>Minwuia</taxon>
    </lineage>
</organism>
<dbReference type="InterPro" id="IPR003798">
    <property type="entry name" value="DNA_recombination_RmuC"/>
</dbReference>
<comment type="function">
    <text evidence="1">Involved in DNA recombination.</text>
</comment>
<dbReference type="AlphaFoldDB" id="A0A2M9G1W1"/>
<dbReference type="Proteomes" id="UP000229498">
    <property type="component" value="Unassembled WGS sequence"/>
</dbReference>
<proteinExistence type="inferred from homology"/>
<keyword evidence="4 6" id="KW-0175">Coiled coil</keyword>
<evidence type="ECO:0000256" key="2">
    <source>
        <dbReference type="ARBA" id="ARBA00009840"/>
    </source>
</evidence>
<protein>
    <recommendedName>
        <fullName evidence="3">DNA recombination protein RmuC homolog</fullName>
    </recommendedName>
</protein>
<feature type="coiled-coil region" evidence="6">
    <location>
        <begin position="45"/>
        <end position="132"/>
    </location>
</feature>
<dbReference type="PANTHER" id="PTHR30563">
    <property type="entry name" value="DNA RECOMBINATION PROTEIN RMUC"/>
    <property type="match status" value="1"/>
</dbReference>
<keyword evidence="5" id="KW-0233">DNA recombination</keyword>
<evidence type="ECO:0000256" key="6">
    <source>
        <dbReference type="SAM" id="Coils"/>
    </source>
</evidence>
<evidence type="ECO:0000256" key="5">
    <source>
        <dbReference type="ARBA" id="ARBA00023172"/>
    </source>
</evidence>
<keyword evidence="8" id="KW-1185">Reference proteome</keyword>
<evidence type="ECO:0000256" key="4">
    <source>
        <dbReference type="ARBA" id="ARBA00023054"/>
    </source>
</evidence>
<dbReference type="EMBL" id="PHIG01000032">
    <property type="protein sequence ID" value="PJK29686.1"/>
    <property type="molecule type" value="Genomic_DNA"/>
</dbReference>
<gene>
    <name evidence="7" type="ORF">CVT23_11625</name>
</gene>
<evidence type="ECO:0000313" key="8">
    <source>
        <dbReference type="Proteomes" id="UP000229498"/>
    </source>
</evidence>